<reference evidence="3" key="1">
    <citation type="submission" date="2017-09" db="EMBL/GenBank/DDBJ databases">
        <title>Polyketide synthases of a Diaporthe helianthi virulent isolate.</title>
        <authorList>
            <person name="Baroncelli R."/>
        </authorList>
    </citation>
    <scope>NUCLEOTIDE SEQUENCE [LARGE SCALE GENOMIC DNA]</scope>
    <source>
        <strain evidence="3">7/96</strain>
    </source>
</reference>
<evidence type="ECO:0000313" key="3">
    <source>
        <dbReference type="EMBL" id="POS70458.1"/>
    </source>
</evidence>
<sequence>MSPTQELSRRIHDREAALRSRAAETAVWVAELQDMHESLRRLERNRSDIRGAIEDALSGNNNSNSNNSNQDPNTSVAPADLIELAVEGSNPFEGNANGNLATEEAVRLALASMRDDMGPKGLVKFIIQAAVETSGLKPEDVIKAALDTVGGSELTVEGIVVASLEAARSAGPLSAREILRHAAGVASRLDIQVPVMIKEMFTACAAALMPDRSMIRSSVLSVLGYAMGMGMTYEGLMDVMETFSEEVRYGARASRAADVPDQRSRPSTPPQTEDLDRIQHQPSFDSPGHVDTTSPVSVRSINNLPLHSLGDGIPGTPSRGDRARPFPESPELFWPYRTSVFNFDSDGRSVVFLPNFAKRGAVDEEDNESDGNHRFHAMSHFAKLREQFASKENQLKDQIKTVEELDKLTKQLEEQKLALSLKSAELNEHTDEVTGMKSRLDLLSDLAGPLDAAMETKSTSIDVVQQVLEAAIRKEHLTSSDVMQRTVSIAKGVGGRTRGDVLDEILVDLIDDEQGLKAAIEFAMANFASPNDVLKCALATALKQGAKPKDLLESVAKTAYEILGEKAKADTSQPAKETPTAARNSDRKPARKPARKPEHEPERNPEWDQERWQWL</sequence>
<dbReference type="Proteomes" id="UP000094444">
    <property type="component" value="Unassembled WGS sequence"/>
</dbReference>
<feature type="region of interest" description="Disordered" evidence="2">
    <location>
        <begin position="253"/>
        <end position="326"/>
    </location>
</feature>
<protein>
    <submittedName>
        <fullName evidence="3">Uncharacterized protein</fullName>
    </submittedName>
</protein>
<dbReference type="InParanoid" id="A0A2P5HJM4"/>
<feature type="region of interest" description="Disordered" evidence="2">
    <location>
        <begin position="564"/>
        <end position="615"/>
    </location>
</feature>
<accession>A0A2P5HJM4</accession>
<comment type="caution">
    <text evidence="3">The sequence shown here is derived from an EMBL/GenBank/DDBJ whole genome shotgun (WGS) entry which is preliminary data.</text>
</comment>
<dbReference type="OrthoDB" id="5228336at2759"/>
<feature type="compositionally biased region" description="Basic and acidic residues" evidence="2">
    <location>
        <begin position="595"/>
        <end position="615"/>
    </location>
</feature>
<name>A0A2P5HJM4_DIAHE</name>
<evidence type="ECO:0000256" key="1">
    <source>
        <dbReference type="SAM" id="Coils"/>
    </source>
</evidence>
<feature type="compositionally biased region" description="Low complexity" evidence="2">
    <location>
        <begin position="60"/>
        <end position="69"/>
    </location>
</feature>
<evidence type="ECO:0000256" key="2">
    <source>
        <dbReference type="SAM" id="MobiDB-lite"/>
    </source>
</evidence>
<dbReference type="EMBL" id="MAVT02001629">
    <property type="protein sequence ID" value="POS70458.1"/>
    <property type="molecule type" value="Genomic_DNA"/>
</dbReference>
<feature type="region of interest" description="Disordered" evidence="2">
    <location>
        <begin position="55"/>
        <end position="75"/>
    </location>
</feature>
<dbReference type="AlphaFoldDB" id="A0A2P5HJM4"/>
<feature type="coiled-coil region" evidence="1">
    <location>
        <begin position="381"/>
        <end position="432"/>
    </location>
</feature>
<evidence type="ECO:0000313" key="4">
    <source>
        <dbReference type="Proteomes" id="UP000094444"/>
    </source>
</evidence>
<keyword evidence="4" id="KW-1185">Reference proteome</keyword>
<keyword evidence="1" id="KW-0175">Coiled coil</keyword>
<proteinExistence type="predicted"/>
<feature type="compositionally biased region" description="Polar residues" evidence="2">
    <location>
        <begin position="291"/>
        <end position="305"/>
    </location>
</feature>
<organism evidence="3 4">
    <name type="scientific">Diaporthe helianthi</name>
    <dbReference type="NCBI Taxonomy" id="158607"/>
    <lineage>
        <taxon>Eukaryota</taxon>
        <taxon>Fungi</taxon>
        <taxon>Dikarya</taxon>
        <taxon>Ascomycota</taxon>
        <taxon>Pezizomycotina</taxon>
        <taxon>Sordariomycetes</taxon>
        <taxon>Sordariomycetidae</taxon>
        <taxon>Diaporthales</taxon>
        <taxon>Diaporthaceae</taxon>
        <taxon>Diaporthe</taxon>
    </lineage>
</organism>
<gene>
    <name evidence="3" type="ORF">DHEL01_v211151</name>
</gene>